<dbReference type="InterPro" id="IPR015424">
    <property type="entry name" value="PyrdxlP-dep_Trfase"/>
</dbReference>
<dbReference type="InterPro" id="IPR005814">
    <property type="entry name" value="Aminotrans_3"/>
</dbReference>
<dbReference type="Gene3D" id="3.40.640.10">
    <property type="entry name" value="Type I PLP-dependent aspartate aminotransferase-like (Major domain)"/>
    <property type="match status" value="1"/>
</dbReference>
<accession>A0A7G8BK03</accession>
<dbReference type="PANTHER" id="PTHR43094:SF1">
    <property type="entry name" value="AMINOTRANSFERASE CLASS-III"/>
    <property type="match status" value="1"/>
</dbReference>
<name>A0A7G8BK03_9BACT</name>
<dbReference type="Pfam" id="PF00202">
    <property type="entry name" value="Aminotran_3"/>
    <property type="match status" value="1"/>
</dbReference>
<dbReference type="GO" id="GO:0008483">
    <property type="term" value="F:transaminase activity"/>
    <property type="evidence" value="ECO:0007669"/>
    <property type="project" value="UniProtKB-KW"/>
</dbReference>
<dbReference type="Proteomes" id="UP000515312">
    <property type="component" value="Chromosome"/>
</dbReference>
<organism evidence="4 5">
    <name type="scientific">Alloacidobacterium dinghuense</name>
    <dbReference type="NCBI Taxonomy" id="2763107"/>
    <lineage>
        <taxon>Bacteria</taxon>
        <taxon>Pseudomonadati</taxon>
        <taxon>Acidobacteriota</taxon>
        <taxon>Terriglobia</taxon>
        <taxon>Terriglobales</taxon>
        <taxon>Acidobacteriaceae</taxon>
        <taxon>Alloacidobacterium</taxon>
    </lineage>
</organism>
<dbReference type="InterPro" id="IPR015421">
    <property type="entry name" value="PyrdxlP-dep_Trfase_major"/>
</dbReference>
<evidence type="ECO:0000313" key="5">
    <source>
        <dbReference type="Proteomes" id="UP000515312"/>
    </source>
</evidence>
<protein>
    <submittedName>
        <fullName evidence="4">Aminotransferase class III-fold pyridoxal phosphate-dependent enzyme</fullName>
    </submittedName>
</protein>
<dbReference type="PANTHER" id="PTHR43094">
    <property type="entry name" value="AMINOTRANSFERASE"/>
    <property type="match status" value="1"/>
</dbReference>
<dbReference type="RefSeq" id="WP_186743865.1">
    <property type="nucleotide sequence ID" value="NZ_CP060394.1"/>
</dbReference>
<keyword evidence="2 3" id="KW-0663">Pyridoxal phosphate</keyword>
<keyword evidence="5" id="KW-1185">Reference proteome</keyword>
<gene>
    <name evidence="4" type="ORF">H7849_02420</name>
</gene>
<sequence>MTPNETMTQSSATELTSEEVVRITRETNYGTWRFQKGWNPLHIVDSEGCYIIDANGKRYLDFSAQLMCMNLGHKNQAVIDSIAKQAQDLAYALPGYTTTARAELSKLLLEVLPKGLNKFFFTTSGTDANEAAFKIARMYTGKTKIIARYRSYHGSTAGSIAATGDPRRWSMEPRGKGPGIIFGPEVHCYKCPIKHTYPECGIACADYLEHMIRNESDVAAVLVEPIVGTNGVIVPPPEYMPKLRRICDETGVLLIADEVMSGWGRSGEWFAMNLWDVTPDILCTAKGITSAYVPLGLCATSEKIGDFFQDHYFAHGHTYEAHPMTLLPAVATIQEMRRLGLVERTRKLGPFVEEKLNTLKSKHPSIGDVRGKGLFWAVDLVKNQKTKEPFNTYADKVSSKALVVDQIAAKTLADGVIMQAWVSHFVIAPPLIITEEEIERGIDTLDKHLHIADEQCVTN</sequence>
<dbReference type="GO" id="GO:0005829">
    <property type="term" value="C:cytosol"/>
    <property type="evidence" value="ECO:0007669"/>
    <property type="project" value="TreeGrafter"/>
</dbReference>
<dbReference type="CDD" id="cd00610">
    <property type="entry name" value="OAT_like"/>
    <property type="match status" value="1"/>
</dbReference>
<keyword evidence="4" id="KW-0808">Transferase</keyword>
<dbReference type="InterPro" id="IPR015422">
    <property type="entry name" value="PyrdxlP-dep_Trfase_small"/>
</dbReference>
<proteinExistence type="inferred from homology"/>
<comment type="similarity">
    <text evidence="1 3">Belongs to the class-III pyridoxal-phosphate-dependent aminotransferase family.</text>
</comment>
<reference evidence="4 5" key="1">
    <citation type="submission" date="2020-08" db="EMBL/GenBank/DDBJ databases">
        <title>Edaphobacter telluris sp. nov. and Acidobacterium dinghuensis sp. nov., two acidobacteria isolated from forest soil.</title>
        <authorList>
            <person name="Fu J."/>
            <person name="Qiu L."/>
        </authorList>
    </citation>
    <scope>NUCLEOTIDE SEQUENCE [LARGE SCALE GENOMIC DNA]</scope>
    <source>
        <strain evidence="4">4Y35</strain>
    </source>
</reference>
<evidence type="ECO:0000313" key="4">
    <source>
        <dbReference type="EMBL" id="QNI32873.1"/>
    </source>
</evidence>
<dbReference type="AlphaFoldDB" id="A0A7G8BK03"/>
<dbReference type="EMBL" id="CP060394">
    <property type="protein sequence ID" value="QNI32873.1"/>
    <property type="molecule type" value="Genomic_DNA"/>
</dbReference>
<dbReference type="SUPFAM" id="SSF53383">
    <property type="entry name" value="PLP-dependent transferases"/>
    <property type="match status" value="1"/>
</dbReference>
<dbReference type="GO" id="GO:0030170">
    <property type="term" value="F:pyridoxal phosphate binding"/>
    <property type="evidence" value="ECO:0007669"/>
    <property type="project" value="InterPro"/>
</dbReference>
<dbReference type="KEGG" id="adin:H7849_02420"/>
<dbReference type="Gene3D" id="3.90.1150.10">
    <property type="entry name" value="Aspartate Aminotransferase, domain 1"/>
    <property type="match status" value="1"/>
</dbReference>
<keyword evidence="4" id="KW-0032">Aminotransferase</keyword>
<evidence type="ECO:0000256" key="3">
    <source>
        <dbReference type="RuleBase" id="RU003560"/>
    </source>
</evidence>
<evidence type="ECO:0000256" key="1">
    <source>
        <dbReference type="ARBA" id="ARBA00008954"/>
    </source>
</evidence>
<evidence type="ECO:0000256" key="2">
    <source>
        <dbReference type="ARBA" id="ARBA00022898"/>
    </source>
</evidence>